<dbReference type="Pfam" id="PF01682">
    <property type="entry name" value="DB"/>
    <property type="match status" value="1"/>
</dbReference>
<dbReference type="WBParaSite" id="snap_masked-unitig_33307-processed-gene-0.0-mRNA-1">
    <property type="protein sequence ID" value="snap_masked-unitig_33307-processed-gene-0.0-mRNA-1"/>
    <property type="gene ID" value="snap_masked-unitig_33307-processed-gene-0.0"/>
</dbReference>
<dbReference type="InterPro" id="IPR036179">
    <property type="entry name" value="Ig-like_dom_sf"/>
</dbReference>
<feature type="domain" description="Ig-like" evidence="2">
    <location>
        <begin position="883"/>
        <end position="976"/>
    </location>
</feature>
<dbReference type="InterPro" id="IPR007110">
    <property type="entry name" value="Ig-like_dom"/>
</dbReference>
<dbReference type="SUPFAM" id="SSF49265">
    <property type="entry name" value="Fibronectin type III"/>
    <property type="match status" value="1"/>
</dbReference>
<evidence type="ECO:0000259" key="2">
    <source>
        <dbReference type="PROSITE" id="PS50835"/>
    </source>
</evidence>
<feature type="compositionally biased region" description="Basic residues" evidence="1">
    <location>
        <begin position="1195"/>
        <end position="1209"/>
    </location>
</feature>
<evidence type="ECO:0000256" key="1">
    <source>
        <dbReference type="SAM" id="MobiDB-lite"/>
    </source>
</evidence>
<accession>A0A1I8JPZ9</accession>
<feature type="region of interest" description="Disordered" evidence="1">
    <location>
        <begin position="1042"/>
        <end position="1094"/>
    </location>
</feature>
<proteinExistence type="predicted"/>
<protein>
    <submittedName>
        <fullName evidence="4">Ig-like domain-containing protein</fullName>
    </submittedName>
</protein>
<keyword evidence="3" id="KW-1185">Reference proteome</keyword>
<organism evidence="3 4">
    <name type="scientific">Macrostomum lignano</name>
    <dbReference type="NCBI Taxonomy" id="282301"/>
    <lineage>
        <taxon>Eukaryota</taxon>
        <taxon>Metazoa</taxon>
        <taxon>Spiralia</taxon>
        <taxon>Lophotrochozoa</taxon>
        <taxon>Platyhelminthes</taxon>
        <taxon>Rhabditophora</taxon>
        <taxon>Macrostomorpha</taxon>
        <taxon>Macrostomida</taxon>
        <taxon>Macrostomidae</taxon>
        <taxon>Macrostomum</taxon>
    </lineage>
</organism>
<dbReference type="InterPro" id="IPR013783">
    <property type="entry name" value="Ig-like_fold"/>
</dbReference>
<dbReference type="PROSITE" id="PS50835">
    <property type="entry name" value="IG_LIKE"/>
    <property type="match status" value="1"/>
</dbReference>
<name>A0A1I8JPZ9_9PLAT</name>
<dbReference type="Proteomes" id="UP000095280">
    <property type="component" value="Unplaced"/>
</dbReference>
<feature type="compositionally biased region" description="Basic residues" evidence="1">
    <location>
        <begin position="1075"/>
        <end position="1086"/>
    </location>
</feature>
<evidence type="ECO:0000313" key="4">
    <source>
        <dbReference type="WBParaSite" id="snap_masked-unitig_33307-processed-gene-0.0-mRNA-1"/>
    </source>
</evidence>
<sequence>VAWYFTDQHLFAVQLLGDFLSQQLLSSGTRLLCQSLHPAAVGNLTNGLLGADLTVQVSEQTFSRTTSARPAWCSASKQSSPDRIRIPALPAQTAAIAKDLASQCRVFCEPWQADSDSSTLSTLFNWPIDLNNKVASCGLWFQRNVGAAAPPRQVQRPAAELLTYLDISAASTCPPPMKKKQHDFCTACPEREHESILVAPASRPAAGAAERPQYSVYACSSPFALTRTSPASPTVHHQCCACGAQWPRDTRERHVSEAFACYAGGRNHTAAARRKAVPLAACGKFCHRRDAARLKSRPTLRGLPAAPGLHRQVATTTGAAGIPRPRLASLVLDGITDRSVSVPLAAAAVQPRQGAQLQPNGAGQGHWLAHRRQHPADCSRRSPAWPATASTRLAWWLWASDGSSLPSNRMTVMTMDSRAWQLPAPLGTSAQPDMPVCCVHCLGVSQPCAVMVPWVSHLCCDGALGCRLTAAASCASPSAFNAAALSAGLPERLPLLAQSAGLPGGRPRNNTACCRAKGVPDSCLPVCVARPGDPPPPAHCFDILRLSGPPAPGRLRQGCHRCRFDQTGGESYGTNFVDRLPGSCPSGGPSTSATSWGGRRPARAAPSRLVVLSQFLADVTVGTWSALQPGGHYSFRLAAVSDSGSSVLSDAVTVWLLPDLPSNWSASVNILPACAYGEGHLQCCQARKVPSHCQLLCDPRNMTNFNHTDSSLSVVYNNCTDSLPDITFCLADGKNTSPAAAGENVPDVCLGLCSAPPCRPAASPARCGGASGESDFNEQPIYLRLHRGGDHQRGAGARSFTESRDVFSQPPDRHLRPRHAGQPHILYMYIRFADTPSHWYAFLNPSNPAVFPSGRPTASPCSLLILNTNGFEPAQPGAHRGAPTTTRSACTSTPTPKPSSFVVLESSRPLILNCYYWWPLVATPTYRWFRSGHLLQSGSSSSYTIPHAEARDSGLYTSRGQSGSVSASLHIQSAVTAASLTGLVPVRLGSAARLSCAFEGFPDAWNGAKQRRAGGANPRRLGAGSRISDLLTYSSVEFSPCRPASSATTPAPASTHWAATPPAPCSTTRPTPPRAAHRGPRANQQWRRHDRERIRQRRSAAPIVASELPASASVAPASPIRSAPTVPTPFAGHTPATALADSRNFSRCCQRKPRGAARCLPLCWGDPPAPADVASCTAAGGLHGGRLPASDRRPRPAAHRPPPSRRRRTACWLPGNRQRAIPESSVSGYRILMRGGGGQPRQAHPRPLVAGRTQPLQTPVPTSAAISVTVVAHRRRQRRTASPPCPPRGHAGTGPGCLKMCTWLAPGTTFAKIRPPWWSSSTTP</sequence>
<feature type="region of interest" description="Disordered" evidence="1">
    <location>
        <begin position="790"/>
        <end position="818"/>
    </location>
</feature>
<dbReference type="InterPro" id="IPR002602">
    <property type="entry name" value="DB"/>
</dbReference>
<dbReference type="Gene3D" id="2.60.40.10">
    <property type="entry name" value="Immunoglobulins"/>
    <property type="match status" value="1"/>
</dbReference>
<dbReference type="InterPro" id="IPR036116">
    <property type="entry name" value="FN3_sf"/>
</dbReference>
<dbReference type="SUPFAM" id="SSF48726">
    <property type="entry name" value="Immunoglobulin"/>
    <property type="match status" value="1"/>
</dbReference>
<reference evidence="4" key="1">
    <citation type="submission" date="2016-11" db="UniProtKB">
        <authorList>
            <consortium name="WormBaseParasite"/>
        </authorList>
    </citation>
    <scope>IDENTIFICATION</scope>
</reference>
<feature type="region of interest" description="Disordered" evidence="1">
    <location>
        <begin position="1184"/>
        <end position="1209"/>
    </location>
</feature>
<evidence type="ECO:0000313" key="3">
    <source>
        <dbReference type="Proteomes" id="UP000095280"/>
    </source>
</evidence>
<feature type="compositionally biased region" description="Low complexity" evidence="1">
    <location>
        <begin position="1042"/>
        <end position="1060"/>
    </location>
</feature>